<dbReference type="InterPro" id="IPR006116">
    <property type="entry name" value="NT_2-5OAS_ClassI-CCAase"/>
</dbReference>
<keyword evidence="2" id="KW-0548">Nucleotidyltransferase</keyword>
<evidence type="ECO:0000313" key="7">
    <source>
        <dbReference type="EMBL" id="ELZ23633.1"/>
    </source>
</evidence>
<comment type="caution">
    <text evidence="7">The sequence shown here is derived from an EMBL/GenBank/DDBJ whole genome shotgun (WGS) entry which is preliminary data.</text>
</comment>
<dbReference type="InterPro" id="IPR043519">
    <property type="entry name" value="NT_sf"/>
</dbReference>
<evidence type="ECO:0000256" key="5">
    <source>
        <dbReference type="SAM" id="MobiDB-lite"/>
    </source>
</evidence>
<keyword evidence="3" id="KW-0547">Nucleotide-binding</keyword>
<dbReference type="eggNOG" id="arCOG12989">
    <property type="taxonomic scope" value="Archaea"/>
</dbReference>
<dbReference type="Proteomes" id="UP000011626">
    <property type="component" value="Unassembled WGS sequence"/>
</dbReference>
<dbReference type="Pfam" id="PF26305">
    <property type="entry name" value="CD_NTase_C"/>
    <property type="match status" value="1"/>
</dbReference>
<dbReference type="InterPro" id="IPR058909">
    <property type="entry name" value="CD_NTase_C"/>
</dbReference>
<evidence type="ECO:0000259" key="6">
    <source>
        <dbReference type="Pfam" id="PF26305"/>
    </source>
</evidence>
<organism evidence="7 8">
    <name type="scientific">Halosimplex carlsbadense 2-9-1</name>
    <dbReference type="NCBI Taxonomy" id="797114"/>
    <lineage>
        <taxon>Archaea</taxon>
        <taxon>Methanobacteriati</taxon>
        <taxon>Methanobacteriota</taxon>
        <taxon>Stenosarchaea group</taxon>
        <taxon>Halobacteria</taxon>
        <taxon>Halobacteriales</taxon>
        <taxon>Haloarculaceae</taxon>
        <taxon>Halosimplex</taxon>
    </lineage>
</organism>
<gene>
    <name evidence="7" type="ORF">C475_15218</name>
</gene>
<evidence type="ECO:0000256" key="3">
    <source>
        <dbReference type="ARBA" id="ARBA00022741"/>
    </source>
</evidence>
<dbReference type="STRING" id="797114.C475_15218"/>
<feature type="region of interest" description="Disordered" evidence="5">
    <location>
        <begin position="1"/>
        <end position="23"/>
    </location>
</feature>
<dbReference type="GO" id="GO:0016779">
    <property type="term" value="F:nucleotidyltransferase activity"/>
    <property type="evidence" value="ECO:0007669"/>
    <property type="project" value="InterPro"/>
</dbReference>
<keyword evidence="1" id="KW-0808">Transferase</keyword>
<dbReference type="AlphaFoldDB" id="M0CLY4"/>
<keyword evidence="4" id="KW-0051">Antiviral defense</keyword>
<proteinExistence type="predicted"/>
<evidence type="ECO:0000256" key="2">
    <source>
        <dbReference type="ARBA" id="ARBA00022695"/>
    </source>
</evidence>
<evidence type="ECO:0000313" key="8">
    <source>
        <dbReference type="Proteomes" id="UP000011626"/>
    </source>
</evidence>
<dbReference type="SUPFAM" id="SSF81301">
    <property type="entry name" value="Nucleotidyltransferase"/>
    <property type="match status" value="1"/>
</dbReference>
<dbReference type="EMBL" id="AOIU01000033">
    <property type="protein sequence ID" value="ELZ23633.1"/>
    <property type="molecule type" value="Genomic_DNA"/>
</dbReference>
<evidence type="ECO:0000256" key="4">
    <source>
        <dbReference type="ARBA" id="ARBA00023118"/>
    </source>
</evidence>
<dbReference type="CDD" id="cd05400">
    <property type="entry name" value="NT_2-5OAS_ClassI-CCAase"/>
    <property type="match status" value="1"/>
</dbReference>
<keyword evidence="8" id="KW-1185">Reference proteome</keyword>
<protein>
    <recommendedName>
        <fullName evidence="6">cGAS/DncV-like nucleotidyltransferase C-terminal helical domain-containing protein</fullName>
    </recommendedName>
</protein>
<sequence length="306" mass="35273">MTIPPSVLDTWTNQGSTSNSSDTYSSVQRAIENGRYGLENEDFDHSYDIHLQGSYANYTNIYGTSDVDIVVRVTMPFQEDLEDLNLGEKNRFWDNYQDLDYDWEDFYSRVERALRGYFGRDALEIGDKAIKVNSESTGAISKDADIVPAADYRKYSEFPEDGDEVYDTGMYFKTQTTGRPIVNYSKIHREKGSDKNDLADQNYKPTIRMIKNAAKHAINRGYLSDDAVSSYYLEGLLYNVPNSIFKQSDLQDRYLDIIEWLQNADLGDLPEQSEMYPLCQWGDPDRWTVSNAEATVEALEKFWDDY</sequence>
<feature type="domain" description="cGAS/DncV-like nucleotidyltransferase C-terminal helical" evidence="6">
    <location>
        <begin position="191"/>
        <end position="304"/>
    </location>
</feature>
<reference evidence="7 8" key="1">
    <citation type="journal article" date="2014" name="PLoS Genet.">
        <title>Phylogenetically driven sequencing of extremely halophilic archaea reveals strategies for static and dynamic osmo-response.</title>
        <authorList>
            <person name="Becker E.A."/>
            <person name="Seitzer P.M."/>
            <person name="Tritt A."/>
            <person name="Larsen D."/>
            <person name="Krusor M."/>
            <person name="Yao A.I."/>
            <person name="Wu D."/>
            <person name="Madern D."/>
            <person name="Eisen J.A."/>
            <person name="Darling A.E."/>
            <person name="Facciotti M.T."/>
        </authorList>
    </citation>
    <scope>NUCLEOTIDE SEQUENCE [LARGE SCALE GENOMIC DNA]</scope>
    <source>
        <strain evidence="7 8">2-9-1</strain>
    </source>
</reference>
<name>M0CLY4_9EURY</name>
<accession>M0CLY4</accession>
<evidence type="ECO:0000256" key="1">
    <source>
        <dbReference type="ARBA" id="ARBA00022679"/>
    </source>
</evidence>